<dbReference type="SMART" id="SM00060">
    <property type="entry name" value="FN3"/>
    <property type="match status" value="2"/>
</dbReference>
<proteinExistence type="predicted"/>
<organism evidence="3">
    <name type="scientific">freshwater metagenome</name>
    <dbReference type="NCBI Taxonomy" id="449393"/>
    <lineage>
        <taxon>unclassified sequences</taxon>
        <taxon>metagenomes</taxon>
        <taxon>ecological metagenomes</taxon>
    </lineage>
</organism>
<dbReference type="EMBL" id="CAEZUX010000111">
    <property type="protein sequence ID" value="CAB4619105.1"/>
    <property type="molecule type" value="Genomic_DNA"/>
</dbReference>
<sequence length="222" mass="23014">MCGVTSSFSPFAAAPRKRAEAPTNLSVTRGDKSLSISFTPGATFGVEITRYEFSLDNGKSWARVSGGDVKSPVTIAGLKNGTTYSVQLRAVNSAGSGADSAALAGKPREALLADSRGTDVPIVKDPALTLALNSDIAVRGNKVAVALVAPTSAKNKVSYYTYTLKPKTKGAATVKQTYKAKAKGTTTAILTGKPKVTYTVSVTAIYANGSRKSWTGPSLTTE</sequence>
<dbReference type="InterPro" id="IPR036116">
    <property type="entry name" value="FN3_sf"/>
</dbReference>
<accession>A0A6J6I5K0</accession>
<gene>
    <name evidence="3" type="ORF">UFOPK1874_00918</name>
</gene>
<feature type="domain" description="Fibronectin type-III" evidence="2">
    <location>
        <begin position="21"/>
        <end position="110"/>
    </location>
</feature>
<dbReference type="SUPFAM" id="SSF49265">
    <property type="entry name" value="Fibronectin type III"/>
    <property type="match status" value="1"/>
</dbReference>
<name>A0A6J6I5K0_9ZZZZ</name>
<feature type="region of interest" description="Disordered" evidence="1">
    <location>
        <begin position="1"/>
        <end position="25"/>
    </location>
</feature>
<protein>
    <submittedName>
        <fullName evidence="3">Unannotated protein</fullName>
    </submittedName>
</protein>
<dbReference type="Pfam" id="PF00041">
    <property type="entry name" value="fn3"/>
    <property type="match status" value="1"/>
</dbReference>
<evidence type="ECO:0000313" key="3">
    <source>
        <dbReference type="EMBL" id="CAB4619105.1"/>
    </source>
</evidence>
<evidence type="ECO:0000259" key="2">
    <source>
        <dbReference type="PROSITE" id="PS50853"/>
    </source>
</evidence>
<dbReference type="InterPro" id="IPR013783">
    <property type="entry name" value="Ig-like_fold"/>
</dbReference>
<dbReference type="CDD" id="cd00063">
    <property type="entry name" value="FN3"/>
    <property type="match status" value="1"/>
</dbReference>
<dbReference type="InterPro" id="IPR003961">
    <property type="entry name" value="FN3_dom"/>
</dbReference>
<evidence type="ECO:0000256" key="1">
    <source>
        <dbReference type="SAM" id="MobiDB-lite"/>
    </source>
</evidence>
<dbReference type="Gene3D" id="2.60.40.10">
    <property type="entry name" value="Immunoglobulins"/>
    <property type="match status" value="2"/>
</dbReference>
<reference evidence="3" key="1">
    <citation type="submission" date="2020-05" db="EMBL/GenBank/DDBJ databases">
        <authorList>
            <person name="Chiriac C."/>
            <person name="Salcher M."/>
            <person name="Ghai R."/>
            <person name="Kavagutti S V."/>
        </authorList>
    </citation>
    <scope>NUCLEOTIDE SEQUENCE</scope>
</reference>
<dbReference type="PROSITE" id="PS50853">
    <property type="entry name" value="FN3"/>
    <property type="match status" value="1"/>
</dbReference>
<dbReference type="AlphaFoldDB" id="A0A6J6I5K0"/>